<gene>
    <name evidence="4" type="ORF">EZ437_16380</name>
</gene>
<feature type="signal peptide" evidence="1">
    <location>
        <begin position="1"/>
        <end position="27"/>
    </location>
</feature>
<evidence type="ECO:0000256" key="1">
    <source>
        <dbReference type="SAM" id="SignalP"/>
    </source>
</evidence>
<dbReference type="OrthoDB" id="642123at2"/>
<organism evidence="4 5">
    <name type="scientific">Pedobacter psychroterrae</name>
    <dbReference type="NCBI Taxonomy" id="2530453"/>
    <lineage>
        <taxon>Bacteria</taxon>
        <taxon>Pseudomonadati</taxon>
        <taxon>Bacteroidota</taxon>
        <taxon>Sphingobacteriia</taxon>
        <taxon>Sphingobacteriales</taxon>
        <taxon>Sphingobacteriaceae</taxon>
        <taxon>Pedobacter</taxon>
    </lineage>
</organism>
<evidence type="ECO:0000313" key="5">
    <source>
        <dbReference type="Proteomes" id="UP000293347"/>
    </source>
</evidence>
<dbReference type="InterPro" id="IPR041186">
    <property type="entry name" value="DUF3823_C"/>
</dbReference>
<dbReference type="Gene3D" id="2.60.40.2060">
    <property type="match status" value="1"/>
</dbReference>
<accession>A0A4R0NHX1</accession>
<dbReference type="Pfam" id="PF18003">
    <property type="entry name" value="DUF3823_C"/>
    <property type="match status" value="1"/>
</dbReference>
<evidence type="ECO:0000313" key="4">
    <source>
        <dbReference type="EMBL" id="TCC99818.1"/>
    </source>
</evidence>
<evidence type="ECO:0000259" key="3">
    <source>
        <dbReference type="Pfam" id="PF18003"/>
    </source>
</evidence>
<feature type="chain" id="PRO_5020354996" evidence="1">
    <location>
        <begin position="28"/>
        <end position="243"/>
    </location>
</feature>
<comment type="caution">
    <text evidence="4">The sequence shown here is derived from an EMBL/GenBank/DDBJ whole genome shotgun (WGS) entry which is preliminary data.</text>
</comment>
<dbReference type="Proteomes" id="UP000293347">
    <property type="component" value="Unassembled WGS sequence"/>
</dbReference>
<dbReference type="Gene3D" id="2.60.40.1120">
    <property type="entry name" value="Carboxypeptidase-like, regulatory domain"/>
    <property type="match status" value="1"/>
</dbReference>
<evidence type="ECO:0000259" key="2">
    <source>
        <dbReference type="Pfam" id="PF12866"/>
    </source>
</evidence>
<protein>
    <submittedName>
        <fullName evidence="4">DUF3823 domain-containing protein</fullName>
    </submittedName>
</protein>
<dbReference type="InterPro" id="IPR024278">
    <property type="entry name" value="DUF3823_N"/>
</dbReference>
<dbReference type="Pfam" id="PF12866">
    <property type="entry name" value="DUF3823"/>
    <property type="match status" value="1"/>
</dbReference>
<reference evidence="4 5" key="1">
    <citation type="submission" date="2019-02" db="EMBL/GenBank/DDBJ databases">
        <title>Pedobacter sp. RP-1-14 sp. nov., isolated from Arctic soil.</title>
        <authorList>
            <person name="Dahal R.H."/>
        </authorList>
    </citation>
    <scope>NUCLEOTIDE SEQUENCE [LARGE SCALE GENOMIC DNA]</scope>
    <source>
        <strain evidence="4 5">RP-1-14</strain>
    </source>
</reference>
<feature type="domain" description="DUF3823" evidence="2">
    <location>
        <begin position="38"/>
        <end position="124"/>
    </location>
</feature>
<feature type="domain" description="DUF3823" evidence="3">
    <location>
        <begin position="130"/>
        <end position="236"/>
    </location>
</feature>
<keyword evidence="1" id="KW-0732">Signal</keyword>
<dbReference type="EMBL" id="SJSL01000005">
    <property type="protein sequence ID" value="TCC99818.1"/>
    <property type="molecule type" value="Genomic_DNA"/>
</dbReference>
<name>A0A4R0NHX1_9SPHI</name>
<keyword evidence="5" id="KW-1185">Reference proteome</keyword>
<dbReference type="AlphaFoldDB" id="A0A4R0NHX1"/>
<sequence>MINFIVMKKMMSRILLGVILLTSAACTKIDNYEGPNASFEGRLIDVVTGENFQTGTGNIQVRLLQVSWSATPAPQEIPSKVDGTFKDTKLFAGTYKAIPIGGAFWPVLDTAEVKIGKGSKHDFELTPYLVINNFTHVLDSTTLKLNFDIDAPIGAGLPTIIEIQPYVNTTKMVGPGASIFDYSDARKLVVNKEWINMTAADKSIELTIPELAAGRTFYVRVGVRVNDSFKSSNLSQIIEVKVP</sequence>
<proteinExistence type="predicted"/>